<comment type="caution">
    <text evidence="2">The sequence shown here is derived from an EMBL/GenBank/DDBJ whole genome shotgun (WGS) entry which is preliminary data.</text>
</comment>
<proteinExistence type="predicted"/>
<evidence type="ECO:0000256" key="1">
    <source>
        <dbReference type="SAM" id="MobiDB-lite"/>
    </source>
</evidence>
<protein>
    <submittedName>
        <fullName evidence="2">Uncharacterized protein</fullName>
    </submittedName>
</protein>
<gene>
    <name evidence="2" type="ORF">GUJ93_ZPchr0012g20204</name>
</gene>
<reference evidence="2" key="1">
    <citation type="journal article" date="2021" name="bioRxiv">
        <title>Whole Genome Assembly and Annotation of Northern Wild Rice, Zizania palustris L., Supports a Whole Genome Duplication in the Zizania Genus.</title>
        <authorList>
            <person name="Haas M."/>
            <person name="Kono T."/>
            <person name="Macchietto M."/>
            <person name="Millas R."/>
            <person name="McGilp L."/>
            <person name="Shao M."/>
            <person name="Duquette J."/>
            <person name="Hirsch C.N."/>
            <person name="Kimball J."/>
        </authorList>
    </citation>
    <scope>NUCLEOTIDE SEQUENCE</scope>
    <source>
        <tissue evidence="2">Fresh leaf tissue</tissue>
    </source>
</reference>
<keyword evidence="3" id="KW-1185">Reference proteome</keyword>
<dbReference type="EMBL" id="JAAALK010000080">
    <property type="protein sequence ID" value="KAG8095496.1"/>
    <property type="molecule type" value="Genomic_DNA"/>
</dbReference>
<evidence type="ECO:0000313" key="3">
    <source>
        <dbReference type="Proteomes" id="UP000729402"/>
    </source>
</evidence>
<accession>A0A8J5WU94</accession>
<dbReference type="AlphaFoldDB" id="A0A8J5WU94"/>
<reference evidence="2" key="2">
    <citation type="submission" date="2021-02" db="EMBL/GenBank/DDBJ databases">
        <authorList>
            <person name="Kimball J.A."/>
            <person name="Haas M.W."/>
            <person name="Macchietto M."/>
            <person name="Kono T."/>
            <person name="Duquette J."/>
            <person name="Shao M."/>
        </authorList>
    </citation>
    <scope>NUCLEOTIDE SEQUENCE</scope>
    <source>
        <tissue evidence="2">Fresh leaf tissue</tissue>
    </source>
</reference>
<feature type="region of interest" description="Disordered" evidence="1">
    <location>
        <begin position="1"/>
        <end position="52"/>
    </location>
</feature>
<evidence type="ECO:0000313" key="2">
    <source>
        <dbReference type="EMBL" id="KAG8095496.1"/>
    </source>
</evidence>
<name>A0A8J5WU94_ZIZPA</name>
<organism evidence="2 3">
    <name type="scientific">Zizania palustris</name>
    <name type="common">Northern wild rice</name>
    <dbReference type="NCBI Taxonomy" id="103762"/>
    <lineage>
        <taxon>Eukaryota</taxon>
        <taxon>Viridiplantae</taxon>
        <taxon>Streptophyta</taxon>
        <taxon>Embryophyta</taxon>
        <taxon>Tracheophyta</taxon>
        <taxon>Spermatophyta</taxon>
        <taxon>Magnoliopsida</taxon>
        <taxon>Liliopsida</taxon>
        <taxon>Poales</taxon>
        <taxon>Poaceae</taxon>
        <taxon>BOP clade</taxon>
        <taxon>Oryzoideae</taxon>
        <taxon>Oryzeae</taxon>
        <taxon>Zizaniinae</taxon>
        <taxon>Zizania</taxon>
    </lineage>
</organism>
<dbReference type="Proteomes" id="UP000729402">
    <property type="component" value="Unassembled WGS sequence"/>
</dbReference>
<sequence length="125" mass="13860">MRKQRNTAGARAQTLESRRSTRRAAGSRGRPLRRRREPQKVAASVGAGGLRRRERREWWAPAEGAAQGRRWEAAHKRTTKEEKRCIAAQQLGFSFSRNAISLVADATLPCGEVFTVASAESCPDA</sequence>